<protein>
    <submittedName>
        <fullName evidence="6">Uncharacterized protein</fullName>
    </submittedName>
</protein>
<keyword evidence="2" id="KW-0853">WD repeat</keyword>
<evidence type="ECO:0000256" key="3">
    <source>
        <dbReference type="ARBA" id="ARBA00022737"/>
    </source>
</evidence>
<feature type="compositionally biased region" description="Low complexity" evidence="5">
    <location>
        <begin position="17"/>
        <end position="29"/>
    </location>
</feature>
<evidence type="ECO:0000256" key="1">
    <source>
        <dbReference type="ARBA" id="ARBA00004123"/>
    </source>
</evidence>
<dbReference type="InterPro" id="IPR036322">
    <property type="entry name" value="WD40_repeat_dom_sf"/>
</dbReference>
<dbReference type="Proteomes" id="UP000673691">
    <property type="component" value="Unassembled WGS sequence"/>
</dbReference>
<keyword evidence="3" id="KW-0677">Repeat</keyword>
<evidence type="ECO:0000256" key="5">
    <source>
        <dbReference type="SAM" id="MobiDB-lite"/>
    </source>
</evidence>
<feature type="compositionally biased region" description="Basic and acidic residues" evidence="5">
    <location>
        <begin position="1"/>
        <end position="10"/>
    </location>
</feature>
<dbReference type="GO" id="GO:0006357">
    <property type="term" value="P:regulation of transcription by RNA polymerase II"/>
    <property type="evidence" value="ECO:0007669"/>
    <property type="project" value="TreeGrafter"/>
</dbReference>
<dbReference type="Gene3D" id="2.130.10.10">
    <property type="entry name" value="YVTN repeat-like/Quinoprotein amine dehydrogenase"/>
    <property type="match status" value="1"/>
</dbReference>
<keyword evidence="7" id="KW-1185">Reference proteome</keyword>
<dbReference type="InterPro" id="IPR045183">
    <property type="entry name" value="Ebi-like"/>
</dbReference>
<feature type="region of interest" description="Disordered" evidence="5">
    <location>
        <begin position="1"/>
        <end position="48"/>
    </location>
</feature>
<evidence type="ECO:0000256" key="2">
    <source>
        <dbReference type="ARBA" id="ARBA00022574"/>
    </source>
</evidence>
<dbReference type="SUPFAM" id="SSF50978">
    <property type="entry name" value="WD40 repeat-like"/>
    <property type="match status" value="1"/>
</dbReference>
<dbReference type="PANTHER" id="PTHR22846">
    <property type="entry name" value="WD40 REPEAT PROTEIN"/>
    <property type="match status" value="1"/>
</dbReference>
<dbReference type="GO" id="GO:0003714">
    <property type="term" value="F:transcription corepressor activity"/>
    <property type="evidence" value="ECO:0007669"/>
    <property type="project" value="InterPro"/>
</dbReference>
<dbReference type="AlphaFoldDB" id="A0A8H8DGL1"/>
<dbReference type="PANTHER" id="PTHR22846:SF2">
    <property type="entry name" value="F-BOX-LIKE_WD REPEAT-CONTAINING PROTEIN EBI"/>
    <property type="match status" value="1"/>
</dbReference>
<keyword evidence="4" id="KW-0539">Nucleus</keyword>
<comment type="caution">
    <text evidence="6">The sequence shown here is derived from an EMBL/GenBank/DDBJ whole genome shotgun (WGS) entry which is preliminary data.</text>
</comment>
<reference evidence="6 7" key="1">
    <citation type="journal article" name="Sci. Rep.">
        <title>Genome-scale phylogenetic analyses confirm Olpidium as the closest living zoosporic fungus to the non-flagellated, terrestrial fungi.</title>
        <authorList>
            <person name="Chang Y."/>
            <person name="Rochon D."/>
            <person name="Sekimoto S."/>
            <person name="Wang Y."/>
            <person name="Chovatia M."/>
            <person name="Sandor L."/>
            <person name="Salamov A."/>
            <person name="Grigoriev I.V."/>
            <person name="Stajich J.E."/>
            <person name="Spatafora J.W."/>
        </authorList>
    </citation>
    <scope>NUCLEOTIDE SEQUENCE [LARGE SCALE GENOMIC DNA]</scope>
    <source>
        <strain evidence="6">S191</strain>
    </source>
</reference>
<name>A0A8H8DGL1_9FUNG</name>
<dbReference type="EMBL" id="JAEFCI010010042">
    <property type="protein sequence ID" value="KAG5457463.1"/>
    <property type="molecule type" value="Genomic_DNA"/>
</dbReference>
<evidence type="ECO:0000313" key="7">
    <source>
        <dbReference type="Proteomes" id="UP000673691"/>
    </source>
</evidence>
<accession>A0A8H8DGL1</accession>
<dbReference type="InterPro" id="IPR001680">
    <property type="entry name" value="WD40_rpt"/>
</dbReference>
<evidence type="ECO:0000313" key="6">
    <source>
        <dbReference type="EMBL" id="KAG5457463.1"/>
    </source>
</evidence>
<gene>
    <name evidence="6" type="ORF">BJ554DRAFT_2517</name>
</gene>
<proteinExistence type="predicted"/>
<comment type="subcellular location">
    <subcellularLocation>
        <location evidence="1">Nucleus</location>
    </subcellularLocation>
</comment>
<dbReference type="GO" id="GO:0000118">
    <property type="term" value="C:histone deacetylase complex"/>
    <property type="evidence" value="ECO:0007669"/>
    <property type="project" value="TreeGrafter"/>
</dbReference>
<dbReference type="InterPro" id="IPR015943">
    <property type="entry name" value="WD40/YVTN_repeat-like_dom_sf"/>
</dbReference>
<evidence type="ECO:0000256" key="4">
    <source>
        <dbReference type="ARBA" id="ARBA00023242"/>
    </source>
</evidence>
<organism evidence="6 7">
    <name type="scientific">Olpidium bornovanus</name>
    <dbReference type="NCBI Taxonomy" id="278681"/>
    <lineage>
        <taxon>Eukaryota</taxon>
        <taxon>Fungi</taxon>
        <taxon>Fungi incertae sedis</taxon>
        <taxon>Olpidiomycota</taxon>
        <taxon>Olpidiomycotina</taxon>
        <taxon>Olpidiomycetes</taxon>
        <taxon>Olpidiales</taxon>
        <taxon>Olpidiaceae</taxon>
        <taxon>Olpidium</taxon>
    </lineage>
</organism>
<dbReference type="OrthoDB" id="1367865at2759"/>
<sequence length="172" mass="18076">MDRGESEKAARPGGPPGTADGDAGVVGAVSEGAPLSPSKSDDDAGKRDRRAVVAPARFDENLIANELIPKVKDESAAYSPENDVLTLRGHTASVFVCAWNPNDPNELASGYHGAISSAGDATARIWTVRGNMAESRVLPHLPIPEEAKDVTTLDWHVGFTVDNAATHGLRLV</sequence>
<dbReference type="SMART" id="SM00320">
    <property type="entry name" value="WD40"/>
    <property type="match status" value="1"/>
</dbReference>